<proteinExistence type="predicted"/>
<reference evidence="1 2" key="1">
    <citation type="journal article" date="1992" name="Lakartidningen">
        <title>[Penicillin V and not amoxicillin is the first choice preparation in acute otitis].</title>
        <authorList>
            <person name="Kamme C."/>
            <person name="Lundgren K."/>
            <person name="Prellner K."/>
        </authorList>
    </citation>
    <scope>NUCLEOTIDE SEQUENCE [LARGE SCALE GENOMIC DNA]</scope>
    <source>
        <strain evidence="1 2">PC2022III</strain>
    </source>
</reference>
<dbReference type="Proteomes" id="UP000322188">
    <property type="component" value="Unassembled WGS sequence"/>
</dbReference>
<dbReference type="EMBL" id="SAYK01000010">
    <property type="protein sequence ID" value="TXJ59077.1"/>
    <property type="molecule type" value="Genomic_DNA"/>
</dbReference>
<accession>A0A5C8GB60</accession>
<sequence>MKTLIKIIPIVAILSISFIVKNDPLKLFKNNPLNKVNGKTYTDEELGTSVYFEGKKASLIIKGDNIGWVEYDRKWEKGTYLYSSKQDRDFYFVFILNDDTISFTTMHRFEILEIERSSDNPFANPKVNKSKNEFITLKLVNNIGDWDKMVYATNGNSIKEKANNKGIEKYAGSWFDEDDDYKTWFMINADGSVILSPLEPDDEAKYRVKDITKSSDTSYSFMTKEGYIYNLFFEDNDKCLMTTIIDGNKFSIWLTKE</sequence>
<dbReference type="GeneID" id="61067896"/>
<dbReference type="AlphaFoldDB" id="A0A5C8GB60"/>
<organism evidence="1 2">
    <name type="scientific">Brachyspira aalborgi</name>
    <dbReference type="NCBI Taxonomy" id="29522"/>
    <lineage>
        <taxon>Bacteria</taxon>
        <taxon>Pseudomonadati</taxon>
        <taxon>Spirochaetota</taxon>
        <taxon>Spirochaetia</taxon>
        <taxon>Brachyspirales</taxon>
        <taxon>Brachyspiraceae</taxon>
        <taxon>Brachyspira</taxon>
    </lineage>
</organism>
<dbReference type="RefSeq" id="WP_147561902.1">
    <property type="nucleotide sequence ID" value="NZ_SAYK01000010.1"/>
</dbReference>
<evidence type="ECO:0000313" key="1">
    <source>
        <dbReference type="EMBL" id="TXJ59077.1"/>
    </source>
</evidence>
<protein>
    <submittedName>
        <fullName evidence="1">Uncharacterized protein</fullName>
    </submittedName>
</protein>
<evidence type="ECO:0000313" key="2">
    <source>
        <dbReference type="Proteomes" id="UP000322188"/>
    </source>
</evidence>
<name>A0A5C8GB60_9SPIR</name>
<comment type="caution">
    <text evidence="1">The sequence shown here is derived from an EMBL/GenBank/DDBJ whole genome shotgun (WGS) entry which is preliminary data.</text>
</comment>
<gene>
    <name evidence="1" type="ORF">EPJ74_11200</name>
</gene>